<protein>
    <submittedName>
        <fullName evidence="1">Uncharacterized protein</fullName>
    </submittedName>
</protein>
<dbReference type="Proteomes" id="UP000247459">
    <property type="component" value="Unassembled WGS sequence"/>
</dbReference>
<evidence type="ECO:0000313" key="2">
    <source>
        <dbReference type="Proteomes" id="UP000247459"/>
    </source>
</evidence>
<sequence length="50" mass="5680">MYAAKTYLQRKEDIPPMDTCLNAGCEQQFDMTIVEDILFVIYGSSDSLIT</sequence>
<accession>A0A2W0C7J3</accession>
<comment type="caution">
    <text evidence="1">The sequence shown here is derived from an EMBL/GenBank/DDBJ whole genome shotgun (WGS) entry which is preliminary data.</text>
</comment>
<dbReference type="AlphaFoldDB" id="A0A2W0C7J3"/>
<organism evidence="1 2">
    <name type="scientific">Paenibacillus illinoisensis</name>
    <dbReference type="NCBI Taxonomy" id="59845"/>
    <lineage>
        <taxon>Bacteria</taxon>
        <taxon>Bacillati</taxon>
        <taxon>Bacillota</taxon>
        <taxon>Bacilli</taxon>
        <taxon>Bacillales</taxon>
        <taxon>Paenibacillaceae</taxon>
        <taxon>Paenibacillus</taxon>
    </lineage>
</organism>
<gene>
    <name evidence="1" type="ORF">PIL02S_03587</name>
</gene>
<proteinExistence type="predicted"/>
<reference evidence="1 2" key="1">
    <citation type="submission" date="2018-01" db="EMBL/GenBank/DDBJ databases">
        <title>Genome sequence of the PGP bacterium Paenibacillus illinoisensis E3.</title>
        <authorList>
            <person name="Rolli E."/>
            <person name="Marasco R."/>
            <person name="Bessem C."/>
            <person name="Michoud G."/>
            <person name="Gaiarsa S."/>
            <person name="Borin S."/>
            <person name="Daffonchio D."/>
        </authorList>
    </citation>
    <scope>NUCLEOTIDE SEQUENCE [LARGE SCALE GENOMIC DNA]</scope>
    <source>
        <strain evidence="1 2">E3</strain>
    </source>
</reference>
<evidence type="ECO:0000313" key="1">
    <source>
        <dbReference type="EMBL" id="PYY28426.1"/>
    </source>
</evidence>
<dbReference type="EMBL" id="PRLG01000020">
    <property type="protein sequence ID" value="PYY28426.1"/>
    <property type="molecule type" value="Genomic_DNA"/>
</dbReference>
<name>A0A2W0C7J3_9BACL</name>